<keyword evidence="5" id="KW-1185">Reference proteome</keyword>
<evidence type="ECO:0000313" key="4">
    <source>
        <dbReference type="EMBL" id="KAF2737870.1"/>
    </source>
</evidence>
<feature type="transmembrane region" description="Helical" evidence="2">
    <location>
        <begin position="323"/>
        <end position="344"/>
    </location>
</feature>
<keyword evidence="2" id="KW-0812">Transmembrane</keyword>
<dbReference type="Pfam" id="PF03815">
    <property type="entry name" value="LCCL"/>
    <property type="match status" value="1"/>
</dbReference>
<keyword evidence="2" id="KW-0472">Membrane</keyword>
<dbReference type="AlphaFoldDB" id="A0A9P4R4B8"/>
<keyword evidence="2" id="KW-1133">Transmembrane helix</keyword>
<feature type="transmembrane region" description="Helical" evidence="2">
    <location>
        <begin position="476"/>
        <end position="494"/>
    </location>
</feature>
<dbReference type="InterPro" id="IPR036609">
    <property type="entry name" value="LCCL_sf"/>
</dbReference>
<dbReference type="SMART" id="SM00603">
    <property type="entry name" value="LCCL"/>
    <property type="match status" value="1"/>
</dbReference>
<dbReference type="InterPro" id="IPR051957">
    <property type="entry name" value="CRISP-LCCL_domain"/>
</dbReference>
<dbReference type="PROSITE" id="PS50820">
    <property type="entry name" value="LCCL"/>
    <property type="match status" value="1"/>
</dbReference>
<dbReference type="EMBL" id="ML996113">
    <property type="protein sequence ID" value="KAF2737870.1"/>
    <property type="molecule type" value="Genomic_DNA"/>
</dbReference>
<dbReference type="Gene3D" id="2.170.130.20">
    <property type="entry name" value="LCCL-like domain"/>
    <property type="match status" value="1"/>
</dbReference>
<dbReference type="InterPro" id="IPR004043">
    <property type="entry name" value="LCCL"/>
</dbReference>
<feature type="transmembrane region" description="Helical" evidence="2">
    <location>
        <begin position="278"/>
        <end position="311"/>
    </location>
</feature>
<feature type="domain" description="LCCL" evidence="3">
    <location>
        <begin position="196"/>
        <end position="247"/>
    </location>
</feature>
<reference evidence="4" key="1">
    <citation type="journal article" date="2020" name="Stud. Mycol.">
        <title>101 Dothideomycetes genomes: a test case for predicting lifestyles and emergence of pathogens.</title>
        <authorList>
            <person name="Haridas S."/>
            <person name="Albert R."/>
            <person name="Binder M."/>
            <person name="Bloem J."/>
            <person name="Labutti K."/>
            <person name="Salamov A."/>
            <person name="Andreopoulos B."/>
            <person name="Baker S."/>
            <person name="Barry K."/>
            <person name="Bills G."/>
            <person name="Bluhm B."/>
            <person name="Cannon C."/>
            <person name="Castanera R."/>
            <person name="Culley D."/>
            <person name="Daum C."/>
            <person name="Ezra D."/>
            <person name="Gonzalez J."/>
            <person name="Henrissat B."/>
            <person name="Kuo A."/>
            <person name="Liang C."/>
            <person name="Lipzen A."/>
            <person name="Lutzoni F."/>
            <person name="Magnuson J."/>
            <person name="Mondo S."/>
            <person name="Nolan M."/>
            <person name="Ohm R."/>
            <person name="Pangilinan J."/>
            <person name="Park H.-J."/>
            <person name="Ramirez L."/>
            <person name="Alfaro M."/>
            <person name="Sun H."/>
            <person name="Tritt A."/>
            <person name="Yoshinaga Y."/>
            <person name="Zwiers L.-H."/>
            <person name="Turgeon B."/>
            <person name="Goodwin S."/>
            <person name="Spatafora J."/>
            <person name="Crous P."/>
            <person name="Grigoriev I."/>
        </authorList>
    </citation>
    <scope>NUCLEOTIDE SEQUENCE</scope>
    <source>
        <strain evidence="4">CBS 125425</strain>
    </source>
</reference>
<name>A0A9P4R4B8_9PLEO</name>
<comment type="caution">
    <text evidence="4">The sequence shown here is derived from an EMBL/GenBank/DDBJ whole genome shotgun (WGS) entry which is preliminary data.</text>
</comment>
<feature type="region of interest" description="Disordered" evidence="1">
    <location>
        <begin position="1"/>
        <end position="26"/>
    </location>
</feature>
<protein>
    <recommendedName>
        <fullName evidence="3">LCCL domain-containing protein</fullName>
    </recommendedName>
</protein>
<feature type="compositionally biased region" description="Basic and acidic residues" evidence="1">
    <location>
        <begin position="1"/>
        <end position="19"/>
    </location>
</feature>
<dbReference type="PANTHER" id="PTHR31331:SF1">
    <property type="entry name" value="CYSTEINE RICH SECRETORY PROTEIN LCCL DOMAIN CONTAINING 2"/>
    <property type="match status" value="1"/>
</dbReference>
<proteinExistence type="predicted"/>
<dbReference type="OrthoDB" id="441660at2759"/>
<feature type="transmembrane region" description="Helical" evidence="2">
    <location>
        <begin position="89"/>
        <end position="110"/>
    </location>
</feature>
<dbReference type="Proteomes" id="UP000799444">
    <property type="component" value="Unassembled WGS sequence"/>
</dbReference>
<accession>A0A9P4R4B8</accession>
<feature type="transmembrane region" description="Helical" evidence="2">
    <location>
        <begin position="397"/>
        <end position="418"/>
    </location>
</feature>
<sequence>MTRAHDSEPETSGGEDRSRRNSAQVSNVSVKSSTWVKIQRRIPTSIASLSRRVGDWIKGPQPPRKHRIKPLFEPVQMFLPRMFARLPKAGQVLVLLCAFAVWVAVFVTILSNGSLPGDIGGFGPPVRLACITRLWPDSPSCGLDGRNCLPFDDQSFAFSCPADCSSAHVLNPRAIGNESIIYRSLVVGGTPDASQGEDIYRGDSFICGAAIHAGVISNSRGGCGVVSLAGEKSSYGSVTRNGIQSVAFDSTFPLSFNFNQDQRVLSSAAKCGDPRWKALGLSVVFTVFFSVITTSPAVFFFPVFIITYFQIALASDPPPFDTYPSAVSTALATLLPALFIMTLLFHTTLRQTLTHLTAPLEKAILWTGALWVSSLNSLTLGKIPLQRLTAHDISQQPGALASLIIIILVLLVIAFLQVSHFRTERRLPRYLALYALLASALLISLSFPRLNLRIHHYILALLLLPGTALQTRPSLLYQGLLVGLFINGVARWGFASVLQTSAALRGDAQLGRGVPSILPPAINGSNITFEWEPLVRGWDGVSVLVNDVERFRGLDGGETEFTWVREAMDTPEYFRFGFVNYVAFGGVMYSDFTRAGVWGVDGEWSGIPDGVT</sequence>
<gene>
    <name evidence="4" type="ORF">EJ04DRAFT_487494</name>
</gene>
<dbReference type="PANTHER" id="PTHR31331">
    <property type="entry name" value="LCCL DOMAIN PROTEIN (AFU_ORTHOLOGUE AFUA_5G08630)"/>
    <property type="match status" value="1"/>
</dbReference>
<organism evidence="4 5">
    <name type="scientific">Polyplosphaeria fusca</name>
    <dbReference type="NCBI Taxonomy" id="682080"/>
    <lineage>
        <taxon>Eukaryota</taxon>
        <taxon>Fungi</taxon>
        <taxon>Dikarya</taxon>
        <taxon>Ascomycota</taxon>
        <taxon>Pezizomycotina</taxon>
        <taxon>Dothideomycetes</taxon>
        <taxon>Pleosporomycetidae</taxon>
        <taxon>Pleosporales</taxon>
        <taxon>Tetraplosphaeriaceae</taxon>
        <taxon>Polyplosphaeria</taxon>
    </lineage>
</organism>
<evidence type="ECO:0000256" key="2">
    <source>
        <dbReference type="SAM" id="Phobius"/>
    </source>
</evidence>
<dbReference type="SUPFAM" id="SSF69848">
    <property type="entry name" value="LCCL domain"/>
    <property type="match status" value="1"/>
</dbReference>
<feature type="transmembrane region" description="Helical" evidence="2">
    <location>
        <begin position="430"/>
        <end position="448"/>
    </location>
</feature>
<evidence type="ECO:0000313" key="5">
    <source>
        <dbReference type="Proteomes" id="UP000799444"/>
    </source>
</evidence>
<feature type="transmembrane region" description="Helical" evidence="2">
    <location>
        <begin position="364"/>
        <end position="385"/>
    </location>
</feature>
<evidence type="ECO:0000259" key="3">
    <source>
        <dbReference type="PROSITE" id="PS50820"/>
    </source>
</evidence>
<evidence type="ECO:0000256" key="1">
    <source>
        <dbReference type="SAM" id="MobiDB-lite"/>
    </source>
</evidence>